<dbReference type="EMBL" id="JACHIT010000001">
    <property type="protein sequence ID" value="MBB5911900.1"/>
    <property type="molecule type" value="Genomic_DNA"/>
</dbReference>
<comment type="caution">
    <text evidence="2">The sequence shown here is derived from an EMBL/GenBank/DDBJ whole genome shotgun (WGS) entry which is preliminary data.</text>
</comment>
<dbReference type="Proteomes" id="UP000540412">
    <property type="component" value="Unassembled WGS sequence"/>
</dbReference>
<organism evidence="2 3">
    <name type="scientific">Nocardia transvalensis</name>
    <dbReference type="NCBI Taxonomy" id="37333"/>
    <lineage>
        <taxon>Bacteria</taxon>
        <taxon>Bacillati</taxon>
        <taxon>Actinomycetota</taxon>
        <taxon>Actinomycetes</taxon>
        <taxon>Mycobacteriales</taxon>
        <taxon>Nocardiaceae</taxon>
        <taxon>Nocardia</taxon>
    </lineage>
</organism>
<keyword evidence="1" id="KW-0812">Transmembrane</keyword>
<keyword evidence="1" id="KW-1133">Transmembrane helix</keyword>
<dbReference type="AlphaFoldDB" id="A0A7W9P9I8"/>
<dbReference type="RefSeq" id="WP_040752916.1">
    <property type="nucleotide sequence ID" value="NZ_JACHIT010000001.1"/>
</dbReference>
<accession>A0A7W9P9I8</accession>
<evidence type="ECO:0000313" key="3">
    <source>
        <dbReference type="Proteomes" id="UP000540412"/>
    </source>
</evidence>
<name>A0A7W9P9I8_9NOCA</name>
<keyword evidence="3" id="KW-1185">Reference proteome</keyword>
<keyword evidence="1" id="KW-0472">Membrane</keyword>
<protein>
    <submittedName>
        <fullName evidence="2">Uncharacterized protein</fullName>
    </submittedName>
</protein>
<sequence>MSEQSWPLAARETHTGKRTFVVQILLALGALAVVAAGCYALVVGALPQEREAPAVVPPSAVTWTGVVPR</sequence>
<evidence type="ECO:0000256" key="1">
    <source>
        <dbReference type="SAM" id="Phobius"/>
    </source>
</evidence>
<reference evidence="2 3" key="1">
    <citation type="submission" date="2020-08" db="EMBL/GenBank/DDBJ databases">
        <title>Sequencing the genomes of 1000 actinobacteria strains.</title>
        <authorList>
            <person name="Klenk H.-P."/>
        </authorList>
    </citation>
    <scope>NUCLEOTIDE SEQUENCE [LARGE SCALE GENOMIC DNA]</scope>
    <source>
        <strain evidence="2 3">DSM 43582</strain>
    </source>
</reference>
<feature type="transmembrane region" description="Helical" evidence="1">
    <location>
        <begin position="20"/>
        <end position="42"/>
    </location>
</feature>
<proteinExistence type="predicted"/>
<gene>
    <name evidence="2" type="ORF">BJY24_000767</name>
</gene>
<evidence type="ECO:0000313" key="2">
    <source>
        <dbReference type="EMBL" id="MBB5911900.1"/>
    </source>
</evidence>